<sequence length="97" mass="9890">MAGAVGVGVGTQPVGGRHGSARLGTVQLGTLPRTRNRSESSTAPPLRASALPSSVGRRAPMRVITNPALGDAGGPRGSRLAAGIFRANGGKRHYDHR</sequence>
<gene>
    <name evidence="2" type="ORF">Pen02_58060</name>
</gene>
<accession>A0ABQ4E822</accession>
<protein>
    <submittedName>
        <fullName evidence="2">Uncharacterized protein</fullName>
    </submittedName>
</protein>
<evidence type="ECO:0000313" key="3">
    <source>
        <dbReference type="Proteomes" id="UP000646749"/>
    </source>
</evidence>
<evidence type="ECO:0000313" key="2">
    <source>
        <dbReference type="EMBL" id="GIG90870.1"/>
    </source>
</evidence>
<feature type="region of interest" description="Disordered" evidence="1">
    <location>
        <begin position="1"/>
        <end position="59"/>
    </location>
</feature>
<proteinExistence type="predicted"/>
<evidence type="ECO:0000256" key="1">
    <source>
        <dbReference type="SAM" id="MobiDB-lite"/>
    </source>
</evidence>
<dbReference type="EMBL" id="BONW01000030">
    <property type="protein sequence ID" value="GIG90870.1"/>
    <property type="molecule type" value="Genomic_DNA"/>
</dbReference>
<reference evidence="2 3" key="1">
    <citation type="submission" date="2021-01" db="EMBL/GenBank/DDBJ databases">
        <title>Whole genome shotgun sequence of Plantactinospora endophytica NBRC 110450.</title>
        <authorList>
            <person name="Komaki H."/>
            <person name="Tamura T."/>
        </authorList>
    </citation>
    <scope>NUCLEOTIDE SEQUENCE [LARGE SCALE GENOMIC DNA]</scope>
    <source>
        <strain evidence="2 3">NBRC 110450</strain>
    </source>
</reference>
<name>A0ABQ4E822_9ACTN</name>
<comment type="caution">
    <text evidence="2">The sequence shown here is derived from an EMBL/GenBank/DDBJ whole genome shotgun (WGS) entry which is preliminary data.</text>
</comment>
<keyword evidence="3" id="KW-1185">Reference proteome</keyword>
<organism evidence="2 3">
    <name type="scientific">Plantactinospora endophytica</name>
    <dbReference type="NCBI Taxonomy" id="673535"/>
    <lineage>
        <taxon>Bacteria</taxon>
        <taxon>Bacillati</taxon>
        <taxon>Actinomycetota</taxon>
        <taxon>Actinomycetes</taxon>
        <taxon>Micromonosporales</taxon>
        <taxon>Micromonosporaceae</taxon>
        <taxon>Plantactinospora</taxon>
    </lineage>
</organism>
<dbReference type="Proteomes" id="UP000646749">
    <property type="component" value="Unassembled WGS sequence"/>
</dbReference>